<organism evidence="5">
    <name type="scientific">Guillardia theta (strain CCMP2712)</name>
    <name type="common">Cryptophyte</name>
    <dbReference type="NCBI Taxonomy" id="905079"/>
    <lineage>
        <taxon>Eukaryota</taxon>
        <taxon>Cryptophyceae</taxon>
        <taxon>Pyrenomonadales</taxon>
        <taxon>Geminigeraceae</taxon>
        <taxon>Guillardia</taxon>
    </lineage>
</organism>
<dbReference type="PROSITE" id="PS51294">
    <property type="entry name" value="HTH_MYB"/>
    <property type="match status" value="2"/>
</dbReference>
<dbReference type="InterPro" id="IPR017930">
    <property type="entry name" value="Myb_dom"/>
</dbReference>
<dbReference type="AlphaFoldDB" id="L1IJK8"/>
<evidence type="ECO:0000256" key="2">
    <source>
        <dbReference type="ARBA" id="ARBA00023125"/>
    </source>
</evidence>
<dbReference type="EMBL" id="JH993081">
    <property type="protein sequence ID" value="EKX36000.1"/>
    <property type="molecule type" value="Genomic_DNA"/>
</dbReference>
<dbReference type="InterPro" id="IPR001005">
    <property type="entry name" value="SANT/Myb"/>
</dbReference>
<evidence type="ECO:0000259" key="4">
    <source>
        <dbReference type="PROSITE" id="PS51294"/>
    </source>
</evidence>
<protein>
    <submittedName>
        <fullName evidence="5">Uncharacterized protein</fullName>
    </submittedName>
</protein>
<dbReference type="KEGG" id="gtt:GUITHDRAFT_79200"/>
<dbReference type="STRING" id="905079.L1IJK8"/>
<dbReference type="HOGENOM" id="CLU_028567_26_4_1"/>
<evidence type="ECO:0000313" key="5">
    <source>
        <dbReference type="EMBL" id="EKX36000.1"/>
    </source>
</evidence>
<feature type="domain" description="HTH myb-type" evidence="4">
    <location>
        <begin position="53"/>
        <end position="103"/>
    </location>
</feature>
<dbReference type="SMART" id="SM00717">
    <property type="entry name" value="SANT"/>
    <property type="match status" value="2"/>
</dbReference>
<dbReference type="GO" id="GO:0000978">
    <property type="term" value="F:RNA polymerase II cis-regulatory region sequence-specific DNA binding"/>
    <property type="evidence" value="ECO:0007669"/>
    <property type="project" value="TreeGrafter"/>
</dbReference>
<dbReference type="GO" id="GO:0005634">
    <property type="term" value="C:nucleus"/>
    <property type="evidence" value="ECO:0007669"/>
    <property type="project" value="TreeGrafter"/>
</dbReference>
<dbReference type="GeneID" id="17292697"/>
<keyword evidence="1" id="KW-0677">Repeat</keyword>
<dbReference type="CDD" id="cd00167">
    <property type="entry name" value="SANT"/>
    <property type="match status" value="2"/>
</dbReference>
<dbReference type="SUPFAM" id="SSF46689">
    <property type="entry name" value="Homeodomain-like"/>
    <property type="match status" value="1"/>
</dbReference>
<dbReference type="Pfam" id="PF00249">
    <property type="entry name" value="Myb_DNA-binding"/>
    <property type="match status" value="2"/>
</dbReference>
<dbReference type="PANTHER" id="PTHR45614">
    <property type="entry name" value="MYB PROTEIN-RELATED"/>
    <property type="match status" value="1"/>
</dbReference>
<dbReference type="RefSeq" id="XP_005822980.1">
    <property type="nucleotide sequence ID" value="XM_005822923.1"/>
</dbReference>
<dbReference type="InterPro" id="IPR050560">
    <property type="entry name" value="MYB_TF"/>
</dbReference>
<gene>
    <name evidence="5" type="ORF">GUITHDRAFT_79200</name>
</gene>
<dbReference type="InterPro" id="IPR009057">
    <property type="entry name" value="Homeodomain-like_sf"/>
</dbReference>
<evidence type="ECO:0000256" key="1">
    <source>
        <dbReference type="ARBA" id="ARBA00022737"/>
    </source>
</evidence>
<feature type="domain" description="Myb-like" evidence="3">
    <location>
        <begin position="1"/>
        <end position="48"/>
    </location>
</feature>
<sequence>VKGQWTKEEDELVIKYVSMYGTKQWARIALVLPGRKGKQCRERWHNHLNPDIVKEAWSTWEDLKLVEAHLIHGNRWAEISKMIPGRTDNAIKNRWNSTIRRKLVNNEMVRSMRVELECV</sequence>
<dbReference type="OrthoDB" id="2143914at2759"/>
<feature type="domain" description="Myb-like" evidence="3">
    <location>
        <begin position="49"/>
        <end position="99"/>
    </location>
</feature>
<keyword evidence="2" id="KW-0238">DNA-binding</keyword>
<dbReference type="PaxDb" id="55529-EKX36000"/>
<dbReference type="eggNOG" id="KOG0048">
    <property type="taxonomic scope" value="Eukaryota"/>
</dbReference>
<dbReference type="FunFam" id="1.10.10.60:FF:000010">
    <property type="entry name" value="Transcriptional activator Myb isoform A"/>
    <property type="match status" value="1"/>
</dbReference>
<dbReference type="Gene3D" id="1.10.10.60">
    <property type="entry name" value="Homeodomain-like"/>
    <property type="match status" value="2"/>
</dbReference>
<feature type="non-terminal residue" evidence="5">
    <location>
        <position position="119"/>
    </location>
</feature>
<proteinExistence type="predicted"/>
<evidence type="ECO:0000259" key="3">
    <source>
        <dbReference type="PROSITE" id="PS50090"/>
    </source>
</evidence>
<dbReference type="GO" id="GO:0000981">
    <property type="term" value="F:DNA-binding transcription factor activity, RNA polymerase II-specific"/>
    <property type="evidence" value="ECO:0007669"/>
    <property type="project" value="TreeGrafter"/>
</dbReference>
<accession>L1IJK8</accession>
<reference evidence="5" key="1">
    <citation type="journal article" date="2012" name="Nature">
        <title>Algal genomes reveal evolutionary mosaicism and the fate of nucleomorphs.</title>
        <authorList>
            <consortium name="DOE Joint Genome Institute"/>
            <person name="Curtis B.A."/>
            <person name="Tanifuji G."/>
            <person name="Burki F."/>
            <person name="Gruber A."/>
            <person name="Irimia M."/>
            <person name="Maruyama S."/>
            <person name="Arias M.C."/>
            <person name="Ball S.G."/>
            <person name="Gile G.H."/>
            <person name="Hirakawa Y."/>
            <person name="Hopkins J.F."/>
            <person name="Kuo A."/>
            <person name="Rensing S.A."/>
            <person name="Schmutz J."/>
            <person name="Symeonidi A."/>
            <person name="Elias M."/>
            <person name="Eveleigh R.J."/>
            <person name="Herman E.K."/>
            <person name="Klute M.J."/>
            <person name="Nakayama T."/>
            <person name="Obornik M."/>
            <person name="Reyes-Prieto A."/>
            <person name="Armbrust E.V."/>
            <person name="Aves S.J."/>
            <person name="Beiko R.G."/>
            <person name="Coutinho P."/>
            <person name="Dacks J.B."/>
            <person name="Durnford D.G."/>
            <person name="Fast N.M."/>
            <person name="Green B.R."/>
            <person name="Grisdale C.J."/>
            <person name="Hempel F."/>
            <person name="Henrissat B."/>
            <person name="Hoppner M.P."/>
            <person name="Ishida K."/>
            <person name="Kim E."/>
            <person name="Koreny L."/>
            <person name="Kroth P.G."/>
            <person name="Liu Y."/>
            <person name="Malik S.B."/>
            <person name="Maier U.G."/>
            <person name="McRose D."/>
            <person name="Mock T."/>
            <person name="Neilson J.A."/>
            <person name="Onodera N.T."/>
            <person name="Poole A.M."/>
            <person name="Pritham E.J."/>
            <person name="Richards T.A."/>
            <person name="Rocap G."/>
            <person name="Roy S.W."/>
            <person name="Sarai C."/>
            <person name="Schaack S."/>
            <person name="Shirato S."/>
            <person name="Slamovits C.H."/>
            <person name="Spencer D.F."/>
            <person name="Suzuki S."/>
            <person name="Worden A.Z."/>
            <person name="Zauner S."/>
            <person name="Barry K."/>
            <person name="Bell C."/>
            <person name="Bharti A.K."/>
            <person name="Crow J.A."/>
            <person name="Grimwood J."/>
            <person name="Kramer R."/>
            <person name="Lindquist E."/>
            <person name="Lucas S."/>
            <person name="Salamov A."/>
            <person name="McFadden G.I."/>
            <person name="Lane C.E."/>
            <person name="Keeling P.J."/>
            <person name="Gray M.W."/>
            <person name="Grigoriev I.V."/>
            <person name="Archibald J.M."/>
        </authorList>
    </citation>
    <scope>NUCLEOTIDE SEQUENCE</scope>
    <source>
        <strain evidence="5">CCMP2712</strain>
    </source>
</reference>
<name>L1IJK8_GUITC</name>
<feature type="domain" description="HTH myb-type" evidence="4">
    <location>
        <begin position="1"/>
        <end position="52"/>
    </location>
</feature>
<dbReference type="PROSITE" id="PS50090">
    <property type="entry name" value="MYB_LIKE"/>
    <property type="match status" value="2"/>
</dbReference>